<sequence length="344" mass="37300">MALFGLSLSTNVVYAFIVGSTCVYIGYVFALILCGYLFFSDRSKGGAKLDLVDGSIWVFVAVACLSIFPATIYAFSAQLPLETPLVVMRGLVVLLCGVAVYYAVVRLADYSKYVVIGMAIGIVVNGFVSLLQMIAYNSGSFFTLYYLFPQSSFSVSADWSIWGTLPEGADGLPTFRAQGLFLEASHLMVFLACLAPVAFVSLRSIVAKTGVLIATMFCCITSLSPNVLFILVASTWLLLSYLNRSNSKELRLRRGWVLVAIVAVFVLACVVVLHLDFIASAFSSVISSIADLNVFTSSDTGTMDRWESMLKALSACMQYPLEQGGTPRASFSLMRLEKSPLTAI</sequence>
<evidence type="ECO:0000313" key="2">
    <source>
        <dbReference type="EMBL" id="PNV64790.1"/>
    </source>
</evidence>
<feature type="transmembrane region" description="Helical" evidence="1">
    <location>
        <begin position="180"/>
        <end position="199"/>
    </location>
</feature>
<keyword evidence="1" id="KW-1133">Transmembrane helix</keyword>
<feature type="transmembrane region" description="Helical" evidence="1">
    <location>
        <begin position="51"/>
        <end position="74"/>
    </location>
</feature>
<feature type="transmembrane region" description="Helical" evidence="1">
    <location>
        <begin position="113"/>
        <end position="136"/>
    </location>
</feature>
<keyword evidence="3" id="KW-1185">Reference proteome</keyword>
<evidence type="ECO:0000256" key="1">
    <source>
        <dbReference type="SAM" id="Phobius"/>
    </source>
</evidence>
<evidence type="ECO:0000313" key="3">
    <source>
        <dbReference type="Proteomes" id="UP000236488"/>
    </source>
</evidence>
<gene>
    <name evidence="2" type="ORF">C2L80_10045</name>
</gene>
<dbReference type="AlphaFoldDB" id="A0A2K2U3M8"/>
<feature type="transmembrane region" description="Helical" evidence="1">
    <location>
        <begin position="256"/>
        <end position="279"/>
    </location>
</feature>
<reference evidence="2 3" key="1">
    <citation type="journal article" date="2018" name="Int. J. Syst. Evol. Microbiol.">
        <title>Rubneribacter badeniensis gen. nov., sp. nov. and Enteroscipio rubneri gen. nov., sp. nov., new members of the Eggerthellaceae isolated from human faeces.</title>
        <authorList>
            <person name="Danylec N."/>
            <person name="Gobl A."/>
            <person name="Stoll D.A."/>
            <person name="Hetzer B."/>
            <person name="Kulling S.E."/>
            <person name="Huch M."/>
        </authorList>
    </citation>
    <scope>NUCLEOTIDE SEQUENCE [LARGE SCALE GENOMIC DNA]</scope>
    <source>
        <strain evidence="2 3">ResAG-85</strain>
    </source>
</reference>
<keyword evidence="1" id="KW-0812">Transmembrane</keyword>
<dbReference type="EMBL" id="PPEL01000067">
    <property type="protein sequence ID" value="PNV64790.1"/>
    <property type="molecule type" value="Genomic_DNA"/>
</dbReference>
<feature type="transmembrane region" description="Helical" evidence="1">
    <location>
        <begin position="86"/>
        <end position="104"/>
    </location>
</feature>
<protein>
    <submittedName>
        <fullName evidence="2">Uncharacterized protein</fullName>
    </submittedName>
</protein>
<dbReference type="RefSeq" id="WP_103263139.1">
    <property type="nucleotide sequence ID" value="NZ_PPEL01000067.1"/>
</dbReference>
<name>A0A2K2U3M8_9ACTN</name>
<feature type="transmembrane region" description="Helical" evidence="1">
    <location>
        <begin position="211"/>
        <end position="236"/>
    </location>
</feature>
<keyword evidence="1" id="KW-0472">Membrane</keyword>
<feature type="transmembrane region" description="Helical" evidence="1">
    <location>
        <begin position="12"/>
        <end position="39"/>
    </location>
</feature>
<comment type="caution">
    <text evidence="2">The sequence shown here is derived from an EMBL/GenBank/DDBJ whole genome shotgun (WGS) entry which is preliminary data.</text>
</comment>
<dbReference type="Proteomes" id="UP000236488">
    <property type="component" value="Unassembled WGS sequence"/>
</dbReference>
<accession>A0A2K2U3M8</accession>
<proteinExistence type="predicted"/>
<organism evidence="2 3">
    <name type="scientific">Rubneribacter badeniensis</name>
    <dbReference type="NCBI Taxonomy" id="2070688"/>
    <lineage>
        <taxon>Bacteria</taxon>
        <taxon>Bacillati</taxon>
        <taxon>Actinomycetota</taxon>
        <taxon>Coriobacteriia</taxon>
        <taxon>Eggerthellales</taxon>
        <taxon>Eggerthellaceae</taxon>
        <taxon>Rubneribacter</taxon>
    </lineage>
</organism>